<dbReference type="InterPro" id="IPR000209">
    <property type="entry name" value="Peptidase_S8/S53_dom"/>
</dbReference>
<name>A0ABQ4AIN5_9ACTN</name>
<feature type="active site" description="Charge relay system" evidence="5">
    <location>
        <position position="156"/>
    </location>
</feature>
<dbReference type="EMBL" id="BOMP01000055">
    <property type="protein sequence ID" value="GIE40885.1"/>
    <property type="molecule type" value="Genomic_DNA"/>
</dbReference>
<feature type="region of interest" description="Disordered" evidence="7">
    <location>
        <begin position="929"/>
        <end position="952"/>
    </location>
</feature>
<dbReference type="InterPro" id="IPR034193">
    <property type="entry name" value="PCSK9_ProteinaseK-like"/>
</dbReference>
<dbReference type="PROSITE" id="PS50012">
    <property type="entry name" value="RCC1_3"/>
    <property type="match status" value="6"/>
</dbReference>
<proteinExistence type="inferred from homology"/>
<accession>A0ABQ4AIN5</accession>
<dbReference type="InterPro" id="IPR036852">
    <property type="entry name" value="Peptidase_S8/S53_dom_sf"/>
</dbReference>
<keyword evidence="4 5" id="KW-0720">Serine protease</keyword>
<evidence type="ECO:0000256" key="2">
    <source>
        <dbReference type="ARBA" id="ARBA00022670"/>
    </source>
</evidence>
<evidence type="ECO:0000256" key="4">
    <source>
        <dbReference type="ARBA" id="ARBA00022825"/>
    </source>
</evidence>
<reference evidence="11 12" key="1">
    <citation type="submission" date="2021-01" db="EMBL/GenBank/DDBJ databases">
        <title>Whole genome shotgun sequence of Actinoplanes lobatus NBRC 12513.</title>
        <authorList>
            <person name="Komaki H."/>
            <person name="Tamura T."/>
        </authorList>
    </citation>
    <scope>NUCLEOTIDE SEQUENCE [LARGE SCALE GENOMIC DNA]</scope>
    <source>
        <strain evidence="11 12">NBRC 12513</strain>
    </source>
</reference>
<dbReference type="InterPro" id="IPR023827">
    <property type="entry name" value="Peptidase_S8_Asp-AS"/>
</dbReference>
<evidence type="ECO:0000259" key="10">
    <source>
        <dbReference type="Pfam" id="PF05922"/>
    </source>
</evidence>
<evidence type="ECO:0000313" key="12">
    <source>
        <dbReference type="Proteomes" id="UP000631312"/>
    </source>
</evidence>
<protein>
    <submittedName>
        <fullName evidence="11">Uncharacterized protein</fullName>
    </submittedName>
</protein>
<evidence type="ECO:0000256" key="7">
    <source>
        <dbReference type="SAM" id="MobiDB-lite"/>
    </source>
</evidence>
<dbReference type="InterPro" id="IPR023828">
    <property type="entry name" value="Peptidase_S8_Ser-AS"/>
</dbReference>
<dbReference type="PANTHER" id="PTHR43806">
    <property type="entry name" value="PEPTIDASE S8"/>
    <property type="match status" value="1"/>
</dbReference>
<evidence type="ECO:0000256" key="5">
    <source>
        <dbReference type="PROSITE-ProRule" id="PRU01240"/>
    </source>
</evidence>
<keyword evidence="2 5" id="KW-0645">Protease</keyword>
<sequence>MSHRSGRFGFRIPQVLGSAVAVTLLGTAAAPAAAAFASAQDAGGTASGRYIVMLRRDRVFAQGVSGAARALAGGRVDRVFGAGTPGFTASLSASQARRLAADPSVAVVERDRRVRLSATQRKAPWSLDRIDARSSKLSGTYTPSSGGAGVRAYVIDTGIRTSHREFGGRASSGYDFVDDDANAADCAGHGTHVAGSIGGARYGVAKSARLVSVRVLDCEGSGWNSDVVAGIDWVTENAIHPAVANMSLGGSYSAAIDTAVKNSIDSGITYVVAAGNEDENACYGSPSGLKPAITVAATDYRDRRASFSDYGSCVDIFAPGVDITSAGVYSNTATATKSGTSMASPHVAGAAALLLAANPGLSPGAVRDALVRQATTGKVRDTVGSPNRLLYVPAPPKKAVIATKTLPSAATGRPYRAQLKLTAGRRGSWKLASGTLPAGLRLSASGLISGTPTAVGSRRFTVRFTDYVPQHTDRQIALTVVDGPPVIATRSLPTAELDTAYRAQLATSDKRAGTWSVAAGTLPTGLSLSTAGLITGTATEAGTITITVRFTDTKRRTATANLTLKVEGLDPGPEPGPSVQFVQVTAGMNHTCALDSDAKAYCWGWGGNGQLGNADADPAYQLTPVAVAAPAGVGFTRLTAGWSHTCGLSSDSKAYCWGYNFHGQLGTGDTADRPAPVPVTAPAGVSFIQLTAGYNHTCGLSSDSKAYCWGGGYAGQLGNGDTDTVMQLTPVPVTAPDGVGFAQLTAGTTHTCGLGNDSKAYCWGDNFHGQLGTGETGHTGDRATPVPVTAPAGVSFTQLTADNDHTCGLGSDTTTYCWGDGSNGRLGNGDTADQATPVPITAPPGVSFTQLTAIYSHTCGLGSDSKAYCWGSGSSGQLGNGDTADRATPVPIAAPAGVSFTQLTAGHFHTCGLGSDTKTYCWGEGPLGNGDTTNESTPVAVKLPPLVDPVGP</sequence>
<comment type="caution">
    <text evidence="11">The sequence shown here is derived from an EMBL/GenBank/DDBJ whole genome shotgun (WGS) entry which is preliminary data.</text>
</comment>
<dbReference type="PRINTS" id="PR00723">
    <property type="entry name" value="SUBTILISIN"/>
</dbReference>
<comment type="similarity">
    <text evidence="1 5 6">Belongs to the peptidase S8 family.</text>
</comment>
<dbReference type="Pfam" id="PF05922">
    <property type="entry name" value="Inhibitor_I9"/>
    <property type="match status" value="1"/>
</dbReference>
<evidence type="ECO:0000256" key="8">
    <source>
        <dbReference type="SAM" id="SignalP"/>
    </source>
</evidence>
<dbReference type="InterPro" id="IPR050131">
    <property type="entry name" value="Peptidase_S8_subtilisin-like"/>
</dbReference>
<evidence type="ECO:0000256" key="3">
    <source>
        <dbReference type="ARBA" id="ARBA00022801"/>
    </source>
</evidence>
<dbReference type="Pfam" id="PF00415">
    <property type="entry name" value="RCC1"/>
    <property type="match status" value="5"/>
</dbReference>
<evidence type="ECO:0000259" key="9">
    <source>
        <dbReference type="Pfam" id="PF00082"/>
    </source>
</evidence>
<dbReference type="SUPFAM" id="SSF52743">
    <property type="entry name" value="Subtilisin-like"/>
    <property type="match status" value="1"/>
</dbReference>
<dbReference type="InterPro" id="IPR022398">
    <property type="entry name" value="Peptidase_S8_His-AS"/>
</dbReference>
<feature type="domain" description="Peptidase S8/S53" evidence="9">
    <location>
        <begin position="151"/>
        <end position="377"/>
    </location>
</feature>
<dbReference type="InterPro" id="IPR015500">
    <property type="entry name" value="Peptidase_S8_subtilisin-rel"/>
</dbReference>
<gene>
    <name evidence="11" type="ORF">Alo02nite_37830</name>
</gene>
<dbReference type="PROSITE" id="PS00136">
    <property type="entry name" value="SUBTILASE_ASP"/>
    <property type="match status" value="1"/>
</dbReference>
<dbReference type="CDD" id="cd04077">
    <property type="entry name" value="Peptidases_S8_PCSK9_ProteinaseK_like"/>
    <property type="match status" value="1"/>
</dbReference>
<dbReference type="SUPFAM" id="SSF50985">
    <property type="entry name" value="RCC1/BLIP-II"/>
    <property type="match status" value="1"/>
</dbReference>
<evidence type="ECO:0000256" key="1">
    <source>
        <dbReference type="ARBA" id="ARBA00011073"/>
    </source>
</evidence>
<dbReference type="Gene3D" id="3.40.50.200">
    <property type="entry name" value="Peptidase S8/S53 domain"/>
    <property type="match status" value="1"/>
</dbReference>
<dbReference type="Pfam" id="PF13540">
    <property type="entry name" value="RCC1_2"/>
    <property type="match status" value="1"/>
</dbReference>
<dbReference type="Pfam" id="PF00082">
    <property type="entry name" value="Peptidase_S8"/>
    <property type="match status" value="1"/>
</dbReference>
<organism evidence="11 12">
    <name type="scientific">Actinoplanes lobatus</name>
    <dbReference type="NCBI Taxonomy" id="113568"/>
    <lineage>
        <taxon>Bacteria</taxon>
        <taxon>Bacillati</taxon>
        <taxon>Actinomycetota</taxon>
        <taxon>Actinomycetes</taxon>
        <taxon>Micromonosporales</taxon>
        <taxon>Micromonosporaceae</taxon>
        <taxon>Actinoplanes</taxon>
    </lineage>
</organism>
<dbReference type="InterPro" id="IPR037045">
    <property type="entry name" value="S8pro/Inhibitor_I9_sf"/>
</dbReference>
<dbReference type="InterPro" id="IPR015919">
    <property type="entry name" value="Cadherin-like_sf"/>
</dbReference>
<dbReference type="PANTHER" id="PTHR43806:SF11">
    <property type="entry name" value="CEREVISIN-RELATED"/>
    <property type="match status" value="1"/>
</dbReference>
<dbReference type="SUPFAM" id="SSF54897">
    <property type="entry name" value="Protease propeptides/inhibitors"/>
    <property type="match status" value="1"/>
</dbReference>
<dbReference type="SUPFAM" id="SSF49313">
    <property type="entry name" value="Cadherin-like"/>
    <property type="match status" value="1"/>
</dbReference>
<dbReference type="InterPro" id="IPR013783">
    <property type="entry name" value="Ig-like_fold"/>
</dbReference>
<dbReference type="InterPro" id="IPR009091">
    <property type="entry name" value="RCC1/BLIP-II"/>
</dbReference>
<feature type="active site" description="Charge relay system" evidence="5">
    <location>
        <position position="189"/>
    </location>
</feature>
<feature type="active site" description="Charge relay system" evidence="5">
    <location>
        <position position="341"/>
    </location>
</feature>
<dbReference type="Gene3D" id="2.130.10.30">
    <property type="entry name" value="Regulator of chromosome condensation 1/beta-lactamase-inhibitor protein II"/>
    <property type="match status" value="2"/>
</dbReference>
<dbReference type="Pfam" id="PF05345">
    <property type="entry name" value="He_PIG"/>
    <property type="match status" value="2"/>
</dbReference>
<dbReference type="InterPro" id="IPR000408">
    <property type="entry name" value="Reg_chr_condens"/>
</dbReference>
<dbReference type="PROSITE" id="PS51892">
    <property type="entry name" value="SUBTILASE"/>
    <property type="match status" value="1"/>
</dbReference>
<keyword evidence="8" id="KW-0732">Signal</keyword>
<dbReference type="PROSITE" id="PS00137">
    <property type="entry name" value="SUBTILASE_HIS"/>
    <property type="match status" value="1"/>
</dbReference>
<evidence type="ECO:0000256" key="6">
    <source>
        <dbReference type="RuleBase" id="RU003355"/>
    </source>
</evidence>
<evidence type="ECO:0000313" key="11">
    <source>
        <dbReference type="EMBL" id="GIE40885.1"/>
    </source>
</evidence>
<dbReference type="PROSITE" id="PS00138">
    <property type="entry name" value="SUBTILASE_SER"/>
    <property type="match status" value="1"/>
</dbReference>
<feature type="domain" description="Inhibitor I9" evidence="10">
    <location>
        <begin position="72"/>
        <end position="116"/>
    </location>
</feature>
<keyword evidence="12" id="KW-1185">Reference proteome</keyword>
<dbReference type="Gene3D" id="2.60.40.10">
    <property type="entry name" value="Immunoglobulins"/>
    <property type="match status" value="1"/>
</dbReference>
<keyword evidence="3 5" id="KW-0378">Hydrolase</keyword>
<dbReference type="Proteomes" id="UP000631312">
    <property type="component" value="Unassembled WGS sequence"/>
</dbReference>
<dbReference type="Gene3D" id="3.30.70.80">
    <property type="entry name" value="Peptidase S8 propeptide/proteinase inhibitor I9"/>
    <property type="match status" value="1"/>
</dbReference>
<feature type="chain" id="PRO_5045551794" evidence="8">
    <location>
        <begin position="35"/>
        <end position="952"/>
    </location>
</feature>
<dbReference type="InterPro" id="IPR010259">
    <property type="entry name" value="S8pro/Inhibitor_I9"/>
</dbReference>
<feature type="signal peptide" evidence="8">
    <location>
        <begin position="1"/>
        <end position="34"/>
    </location>
</feature>